<proteinExistence type="predicted"/>
<reference evidence="2" key="1">
    <citation type="submission" date="2021-09" db="EMBL/GenBank/DDBJ databases">
        <title>First case of bloodstream infection caused by Mixta hanseatica sp. nov., a member of the Erwiniaceae family.</title>
        <authorList>
            <person name="Both A."/>
            <person name="Huang J."/>
            <person name="Wenzel P."/>
            <person name="Aepfelbacher M."/>
            <person name="Rohde H."/>
            <person name="Christner M."/>
            <person name="Hentschke M."/>
        </authorList>
    </citation>
    <scope>NUCLEOTIDE SEQUENCE</scope>
    <source>
        <strain evidence="2">X22927</strain>
    </source>
</reference>
<gene>
    <name evidence="2" type="ORF">K6958_15455</name>
</gene>
<dbReference type="Pfam" id="PF21882">
    <property type="entry name" value="Gp53-like_C"/>
    <property type="match status" value="1"/>
</dbReference>
<protein>
    <submittedName>
        <fullName evidence="2">Phage tail protein</fullName>
    </submittedName>
</protein>
<name>A0ABY4R5E8_9GAMM</name>
<dbReference type="Proteomes" id="UP001056635">
    <property type="component" value="Chromosome"/>
</dbReference>
<keyword evidence="3" id="KW-1185">Reference proteome</keyword>
<organism evidence="2 3">
    <name type="scientific">Mixta hanseatica</name>
    <dbReference type="NCBI Taxonomy" id="2872648"/>
    <lineage>
        <taxon>Bacteria</taxon>
        <taxon>Pseudomonadati</taxon>
        <taxon>Pseudomonadota</taxon>
        <taxon>Gammaproteobacteria</taxon>
        <taxon>Enterobacterales</taxon>
        <taxon>Erwiniaceae</taxon>
        <taxon>Mixta</taxon>
    </lineage>
</organism>
<accession>A0ABY4R5E8</accession>
<evidence type="ECO:0000259" key="1">
    <source>
        <dbReference type="Pfam" id="PF21882"/>
    </source>
</evidence>
<sequence>MSAAEASMTGGNGWLMVPVNISGVEQKIIFQWGYVSGSSTYKVNYPVVFPNSVKCFFAIPNTTLEAGISYLSMANVTPISNSQATIIVGKVTNGNAELFTRAVHWFAVGY</sequence>
<dbReference type="InterPro" id="IPR054075">
    <property type="entry name" value="Gp53-like_C"/>
</dbReference>
<evidence type="ECO:0000313" key="3">
    <source>
        <dbReference type="Proteomes" id="UP001056635"/>
    </source>
</evidence>
<feature type="domain" description="Putative tail fiber protein gp53-like C-terminal" evidence="1">
    <location>
        <begin position="28"/>
        <end position="110"/>
    </location>
</feature>
<evidence type="ECO:0000313" key="2">
    <source>
        <dbReference type="EMBL" id="UQY43274.1"/>
    </source>
</evidence>
<dbReference type="RefSeq" id="WP_249891956.1">
    <property type="nucleotide sequence ID" value="NZ_CP082904.1"/>
</dbReference>
<dbReference type="Gene3D" id="2.60.40.3940">
    <property type="match status" value="1"/>
</dbReference>
<dbReference type="EMBL" id="CP082904">
    <property type="protein sequence ID" value="UQY43274.1"/>
    <property type="molecule type" value="Genomic_DNA"/>
</dbReference>